<evidence type="ECO:0000256" key="9">
    <source>
        <dbReference type="ARBA" id="ARBA00022741"/>
    </source>
</evidence>
<dbReference type="PANTHER" id="PTHR44936">
    <property type="entry name" value="SENSOR PROTEIN CREC"/>
    <property type="match status" value="1"/>
</dbReference>
<dbReference type="InterPro" id="IPR036890">
    <property type="entry name" value="HATPase_C_sf"/>
</dbReference>
<comment type="subcellular location">
    <subcellularLocation>
        <location evidence="2">Cell inner membrane</location>
        <topology evidence="2">Multi-pass membrane protein</topology>
    </subcellularLocation>
</comment>
<keyword evidence="19" id="KW-1185">Reference proteome</keyword>
<keyword evidence="4" id="KW-1003">Cell membrane</keyword>
<dbReference type="SUPFAM" id="SSF158472">
    <property type="entry name" value="HAMP domain-like"/>
    <property type="match status" value="1"/>
</dbReference>
<evidence type="ECO:0000313" key="18">
    <source>
        <dbReference type="EMBL" id="MBB5729622.1"/>
    </source>
</evidence>
<evidence type="ECO:0000256" key="5">
    <source>
        <dbReference type="ARBA" id="ARBA00022519"/>
    </source>
</evidence>
<dbReference type="InterPro" id="IPR036097">
    <property type="entry name" value="HisK_dim/P_sf"/>
</dbReference>
<evidence type="ECO:0000259" key="16">
    <source>
        <dbReference type="PROSITE" id="PS50109"/>
    </source>
</evidence>
<evidence type="ECO:0000313" key="19">
    <source>
        <dbReference type="Proteomes" id="UP000546701"/>
    </source>
</evidence>
<comment type="caution">
    <text evidence="18">The sequence shown here is derived from an EMBL/GenBank/DDBJ whole genome shotgun (WGS) entry which is preliminary data.</text>
</comment>
<dbReference type="SMART" id="SM00387">
    <property type="entry name" value="HATPase_c"/>
    <property type="match status" value="1"/>
</dbReference>
<keyword evidence="10 18" id="KW-0418">Kinase</keyword>
<dbReference type="InterPro" id="IPR005467">
    <property type="entry name" value="His_kinase_dom"/>
</dbReference>
<evidence type="ECO:0000256" key="14">
    <source>
        <dbReference type="ARBA" id="ARBA00023136"/>
    </source>
</evidence>
<accession>A0A7W9BT25</accession>
<dbReference type="Proteomes" id="UP000546701">
    <property type="component" value="Unassembled WGS sequence"/>
</dbReference>
<evidence type="ECO:0000256" key="6">
    <source>
        <dbReference type="ARBA" id="ARBA00022553"/>
    </source>
</evidence>
<dbReference type="GO" id="GO:0000155">
    <property type="term" value="F:phosphorelay sensor kinase activity"/>
    <property type="evidence" value="ECO:0007669"/>
    <property type="project" value="InterPro"/>
</dbReference>
<evidence type="ECO:0000256" key="4">
    <source>
        <dbReference type="ARBA" id="ARBA00022475"/>
    </source>
</evidence>
<evidence type="ECO:0000256" key="2">
    <source>
        <dbReference type="ARBA" id="ARBA00004429"/>
    </source>
</evidence>
<proteinExistence type="predicted"/>
<dbReference type="CDD" id="cd00075">
    <property type="entry name" value="HATPase"/>
    <property type="match status" value="1"/>
</dbReference>
<dbReference type="Gene3D" id="1.10.287.130">
    <property type="match status" value="1"/>
</dbReference>
<evidence type="ECO:0000259" key="17">
    <source>
        <dbReference type="PROSITE" id="PS50885"/>
    </source>
</evidence>
<reference evidence="18 19" key="1">
    <citation type="submission" date="2020-08" db="EMBL/GenBank/DDBJ databases">
        <title>Genomic Encyclopedia of Type Strains, Phase IV (KMG-IV): sequencing the most valuable type-strain genomes for metagenomic binning, comparative biology and taxonomic classification.</title>
        <authorList>
            <person name="Goeker M."/>
        </authorList>
    </citation>
    <scope>NUCLEOTIDE SEQUENCE [LARGE SCALE GENOMIC DNA]</scope>
    <source>
        <strain evidence="18 19">DSM 103336</strain>
    </source>
</reference>
<gene>
    <name evidence="18" type="ORF">FHS99_002107</name>
</gene>
<keyword evidence="14 15" id="KW-0472">Membrane</keyword>
<evidence type="ECO:0000256" key="7">
    <source>
        <dbReference type="ARBA" id="ARBA00022679"/>
    </source>
</evidence>
<dbReference type="SUPFAM" id="SSF47384">
    <property type="entry name" value="Homodimeric domain of signal transducing histidine kinase"/>
    <property type="match status" value="1"/>
</dbReference>
<organism evidence="18 19">
    <name type="scientific">Sphingomonas prati</name>
    <dbReference type="NCBI Taxonomy" id="1843237"/>
    <lineage>
        <taxon>Bacteria</taxon>
        <taxon>Pseudomonadati</taxon>
        <taxon>Pseudomonadota</taxon>
        <taxon>Alphaproteobacteria</taxon>
        <taxon>Sphingomonadales</taxon>
        <taxon>Sphingomonadaceae</taxon>
        <taxon>Sphingomonas</taxon>
    </lineage>
</organism>
<dbReference type="InterPro" id="IPR003660">
    <property type="entry name" value="HAMP_dom"/>
</dbReference>
<dbReference type="Pfam" id="PF00672">
    <property type="entry name" value="HAMP"/>
    <property type="match status" value="1"/>
</dbReference>
<evidence type="ECO:0000256" key="13">
    <source>
        <dbReference type="ARBA" id="ARBA00023012"/>
    </source>
</evidence>
<keyword evidence="11" id="KW-0067">ATP-binding</keyword>
<keyword evidence="5" id="KW-0997">Cell inner membrane</keyword>
<dbReference type="SUPFAM" id="SSF55874">
    <property type="entry name" value="ATPase domain of HSP90 chaperone/DNA topoisomerase II/histidine kinase"/>
    <property type="match status" value="1"/>
</dbReference>
<dbReference type="EC" id="2.7.13.3" evidence="3"/>
<dbReference type="CDD" id="cd00082">
    <property type="entry name" value="HisKA"/>
    <property type="match status" value="1"/>
</dbReference>
<dbReference type="SMART" id="SM00388">
    <property type="entry name" value="HisKA"/>
    <property type="match status" value="1"/>
</dbReference>
<dbReference type="Gene3D" id="3.30.565.10">
    <property type="entry name" value="Histidine kinase-like ATPase, C-terminal domain"/>
    <property type="match status" value="1"/>
</dbReference>
<evidence type="ECO:0000256" key="8">
    <source>
        <dbReference type="ARBA" id="ARBA00022692"/>
    </source>
</evidence>
<dbReference type="InterPro" id="IPR050980">
    <property type="entry name" value="2C_sensor_his_kinase"/>
</dbReference>
<dbReference type="EMBL" id="JACIJR010000004">
    <property type="protein sequence ID" value="MBB5729622.1"/>
    <property type="molecule type" value="Genomic_DNA"/>
</dbReference>
<evidence type="ECO:0000256" key="12">
    <source>
        <dbReference type="ARBA" id="ARBA00022989"/>
    </source>
</evidence>
<dbReference type="SMART" id="SM00304">
    <property type="entry name" value="HAMP"/>
    <property type="match status" value="1"/>
</dbReference>
<comment type="catalytic activity">
    <reaction evidence="1">
        <text>ATP + protein L-histidine = ADP + protein N-phospho-L-histidine.</text>
        <dbReference type="EC" id="2.7.13.3"/>
    </reaction>
</comment>
<dbReference type="InterPro" id="IPR003594">
    <property type="entry name" value="HATPase_dom"/>
</dbReference>
<dbReference type="PANTHER" id="PTHR44936:SF5">
    <property type="entry name" value="SENSOR HISTIDINE KINASE ENVZ"/>
    <property type="match status" value="1"/>
</dbReference>
<dbReference type="PROSITE" id="PS50885">
    <property type="entry name" value="HAMP"/>
    <property type="match status" value="1"/>
</dbReference>
<dbReference type="RefSeq" id="WP_157175746.1">
    <property type="nucleotide sequence ID" value="NZ_BMJP01000001.1"/>
</dbReference>
<dbReference type="GO" id="GO:0005524">
    <property type="term" value="F:ATP binding"/>
    <property type="evidence" value="ECO:0007669"/>
    <property type="project" value="UniProtKB-KW"/>
</dbReference>
<keyword evidence="7" id="KW-0808">Transferase</keyword>
<dbReference type="PROSITE" id="PS50109">
    <property type="entry name" value="HIS_KIN"/>
    <property type="match status" value="1"/>
</dbReference>
<feature type="domain" description="HAMP" evidence="17">
    <location>
        <begin position="185"/>
        <end position="237"/>
    </location>
</feature>
<feature type="domain" description="Histidine kinase" evidence="16">
    <location>
        <begin position="245"/>
        <end position="442"/>
    </location>
</feature>
<protein>
    <recommendedName>
        <fullName evidence="3">histidine kinase</fullName>
        <ecNumber evidence="3">2.7.13.3</ecNumber>
    </recommendedName>
</protein>
<dbReference type="GO" id="GO:0005886">
    <property type="term" value="C:plasma membrane"/>
    <property type="evidence" value="ECO:0007669"/>
    <property type="project" value="UniProtKB-SubCell"/>
</dbReference>
<evidence type="ECO:0000256" key="15">
    <source>
        <dbReference type="SAM" id="Phobius"/>
    </source>
</evidence>
<dbReference type="AlphaFoldDB" id="A0A7W9BT25"/>
<evidence type="ECO:0000256" key="10">
    <source>
        <dbReference type="ARBA" id="ARBA00022777"/>
    </source>
</evidence>
<sequence>MRRRRGLPIFWQTLLLVLASLMVAQAVSIGLFLSLRLPRPDYNGMADVADALRGVRDTEQRDGSFRVQFSRTAPVANEYMATDPAFTQMLASRLNVPVTRVRFFFERGPRDGSPLIRRETVDGSPRRKREPLFFDTVRAGVAVPGGWRVVETTARPPIGTWQKRSALWFGLSAFLLLPFVWFFARRLTRPIRRFADAADRMGADPHAPRIEQEGPAELRVAAQAINQMQDRMGRHVAERTAMIGAIAHDLRTPLARVAFRIEGAPDAIREKVQSDIEQMRAMIAATIGFVRDGTEREDRKLVALDAVLSELVAEEREMGRAVSLTVHTAVQVEADWLSIHRLVQNLVDNGVRHGGAVEILLMQVEEEAVVTVSDRGPGLPEAMLARVFEPFERGDTSRNLQTGGTGLGLTIARSIAQRHGGTLTLRNRSGGGLEARFVMPAL</sequence>
<dbReference type="Pfam" id="PF02518">
    <property type="entry name" value="HATPase_c"/>
    <property type="match status" value="1"/>
</dbReference>
<dbReference type="InterPro" id="IPR003661">
    <property type="entry name" value="HisK_dim/P_dom"/>
</dbReference>
<keyword evidence="12 15" id="KW-1133">Transmembrane helix</keyword>
<keyword evidence="9" id="KW-0547">Nucleotide-binding</keyword>
<dbReference type="CDD" id="cd06225">
    <property type="entry name" value="HAMP"/>
    <property type="match status" value="1"/>
</dbReference>
<evidence type="ECO:0000256" key="11">
    <source>
        <dbReference type="ARBA" id="ARBA00022840"/>
    </source>
</evidence>
<dbReference type="PRINTS" id="PR00344">
    <property type="entry name" value="BCTRLSENSOR"/>
</dbReference>
<keyword evidence="8 15" id="KW-0812">Transmembrane</keyword>
<dbReference type="InterPro" id="IPR004358">
    <property type="entry name" value="Sig_transdc_His_kin-like_C"/>
</dbReference>
<name>A0A7W9BT25_9SPHN</name>
<feature type="transmembrane region" description="Helical" evidence="15">
    <location>
        <begin position="166"/>
        <end position="184"/>
    </location>
</feature>
<evidence type="ECO:0000256" key="1">
    <source>
        <dbReference type="ARBA" id="ARBA00000085"/>
    </source>
</evidence>
<keyword evidence="6" id="KW-0597">Phosphoprotein</keyword>
<evidence type="ECO:0000256" key="3">
    <source>
        <dbReference type="ARBA" id="ARBA00012438"/>
    </source>
</evidence>
<dbReference type="OrthoDB" id="9804645at2"/>
<keyword evidence="13" id="KW-0902">Two-component regulatory system</keyword>